<keyword evidence="6 15" id="KW-0418">Kinase</keyword>
<feature type="compositionally biased region" description="Acidic residues" evidence="13">
    <location>
        <begin position="750"/>
        <end position="759"/>
    </location>
</feature>
<evidence type="ECO:0000256" key="13">
    <source>
        <dbReference type="SAM" id="MobiDB-lite"/>
    </source>
</evidence>
<feature type="region of interest" description="Disordered" evidence="13">
    <location>
        <begin position="719"/>
        <end position="761"/>
    </location>
</feature>
<keyword evidence="5" id="KW-0547">Nucleotide-binding</keyword>
<dbReference type="GO" id="GO:0005737">
    <property type="term" value="C:cytoplasm"/>
    <property type="evidence" value="ECO:0007669"/>
    <property type="project" value="TreeGrafter"/>
</dbReference>
<dbReference type="GO" id="GO:0004709">
    <property type="term" value="F:MAP kinase kinase kinase activity"/>
    <property type="evidence" value="ECO:0007669"/>
    <property type="project" value="UniProtKB-EC"/>
</dbReference>
<dbReference type="PROSITE" id="PS00108">
    <property type="entry name" value="PROTEIN_KINASE_ST"/>
    <property type="match status" value="1"/>
</dbReference>
<organism evidence="15">
    <name type="scientific">Lutzomyia longipalpis</name>
    <name type="common">Sand fly</name>
    <dbReference type="NCBI Taxonomy" id="7200"/>
    <lineage>
        <taxon>Eukaryota</taxon>
        <taxon>Metazoa</taxon>
        <taxon>Ecdysozoa</taxon>
        <taxon>Arthropoda</taxon>
        <taxon>Hexapoda</taxon>
        <taxon>Insecta</taxon>
        <taxon>Pterygota</taxon>
        <taxon>Neoptera</taxon>
        <taxon>Endopterygota</taxon>
        <taxon>Diptera</taxon>
        <taxon>Nematocera</taxon>
        <taxon>Psychodoidea</taxon>
        <taxon>Psychodidae</taxon>
        <taxon>Lutzomyia</taxon>
        <taxon>Lutzomyia</taxon>
    </lineage>
</organism>
<dbReference type="PANTHER" id="PTHR44329">
    <property type="entry name" value="SERINE/THREONINE-PROTEIN KINASE TNNI3K-RELATED"/>
    <property type="match status" value="1"/>
</dbReference>
<dbReference type="InterPro" id="IPR051681">
    <property type="entry name" value="Ser/Thr_Kinases-Pseudokinases"/>
</dbReference>
<evidence type="ECO:0000256" key="4">
    <source>
        <dbReference type="ARBA" id="ARBA00022679"/>
    </source>
</evidence>
<dbReference type="GeneID" id="129791570"/>
<dbReference type="PRINTS" id="PR00109">
    <property type="entry name" value="TYRKINASE"/>
</dbReference>
<feature type="domain" description="Protein kinase" evidence="14">
    <location>
        <begin position="135"/>
        <end position="376"/>
    </location>
</feature>
<evidence type="ECO:0000256" key="9">
    <source>
        <dbReference type="ARBA" id="ARBA00048329"/>
    </source>
</evidence>
<dbReference type="SMART" id="SM00220">
    <property type="entry name" value="S_TKc"/>
    <property type="match status" value="1"/>
</dbReference>
<evidence type="ECO:0000256" key="11">
    <source>
        <dbReference type="ARBA" id="ARBA00077446"/>
    </source>
</evidence>
<comment type="catalytic activity">
    <reaction evidence="9">
        <text>L-seryl-[protein] + ATP = O-phospho-L-seryl-[protein] + ADP + H(+)</text>
        <dbReference type="Rhea" id="RHEA:17989"/>
        <dbReference type="Rhea" id="RHEA-COMP:9863"/>
        <dbReference type="Rhea" id="RHEA-COMP:11604"/>
        <dbReference type="ChEBI" id="CHEBI:15378"/>
        <dbReference type="ChEBI" id="CHEBI:29999"/>
        <dbReference type="ChEBI" id="CHEBI:30616"/>
        <dbReference type="ChEBI" id="CHEBI:83421"/>
        <dbReference type="ChEBI" id="CHEBI:456216"/>
        <dbReference type="EC" id="2.7.11.25"/>
    </reaction>
</comment>
<evidence type="ECO:0000256" key="7">
    <source>
        <dbReference type="ARBA" id="ARBA00022840"/>
    </source>
</evidence>
<dbReference type="Pfam" id="PF07714">
    <property type="entry name" value="PK_Tyr_Ser-Thr"/>
    <property type="match status" value="1"/>
</dbReference>
<sequence length="884" mass="99008">MVFFINIVSRIGEPPDKDKVKMDADVQKRMMCIQEELGQMGITDQNDLPYKPGLDDRDASDEHCRGNVGGCGGMGGSGSPWVPGGSGFGADGLKPAGWMDGLLGCMRPVLSLIGKATVDMKGKQTEEWEIPFEDITDLEFLGSGAQGSVFSGKWRNEIVAVKKVHDILDTDIKHLRKLDHENIIKFKGVCTTAPVYCIIMEFCPYGTLQNILKDEEVVPPSRLVSWAKQIALGMQYLHSHKIIHRDLKSPNILIGEKEVVKISDFGTCREWNEISTKMSFAGTVAWMAPEVIKSEPCSEKVDIWSYGIVLWELLTCEIPYKDVDSSAIIWGVGSNQLQLPIPKTCPEGFALLLRQCWCLKPRNRPSFRIILTHLEIAGNELMKQSEVEYFKSQQNWRQEIQTHMIANSTNAQKFEQDLIKKRQEELRHIKDIRMVYERKLEKTNQLFLEVNEFLQQLAYREREVHEREKMLPGYKRKVVNPLRRAHDKISRKKCTSLYVADAIHDPTSPIRANLYAQLDGSNQPKSVAVAPNKSHKKMRHRRVGSGTIASPKASPNRDRRYQSEPEARFVRFVDTETQTDAMDISETDGSPSPFLSMRDEHQRPRHVAAVAPLQASSRRASGSDQPTHHGLTSPNGNSMSTSDITYQDACSSPDLLDDAMNSNERLEIRECSDDDHLEILGRKVTQLITGENGNLNAYIEKRGFISVSSDSGEVTVFRPSGANTFTNGGTNGAKDLNNGDSRDERSNDSWTDEEGEEPSDYNYSLRRRSLARLPISRGMRCRRYKYPTLSPTPAVTVNPISIPPANGAVLSDEENTSECSPPPSSQHSTLDSNAEAPKVMPRSPKRGHVVRPRSTSTSSSSSSDSESEHEDDERTTRLPQAAHV</sequence>
<evidence type="ECO:0000256" key="2">
    <source>
        <dbReference type="ARBA" id="ARBA00012406"/>
    </source>
</evidence>
<dbReference type="AlphaFoldDB" id="A0A7G3AR92"/>
<keyword evidence="3" id="KW-0723">Serine/threonine-protein kinase</keyword>
<dbReference type="InterPro" id="IPR001245">
    <property type="entry name" value="Ser-Thr/Tyr_kinase_cat_dom"/>
</dbReference>
<dbReference type="EMBL" id="GITU01005695">
    <property type="protein sequence ID" value="MBC1174398.1"/>
    <property type="molecule type" value="Transcribed_RNA"/>
</dbReference>
<keyword evidence="4" id="KW-0808">Transferase</keyword>
<feature type="compositionally biased region" description="Basic and acidic residues" evidence="13">
    <location>
        <begin position="555"/>
        <end position="574"/>
    </location>
</feature>
<dbReference type="RefSeq" id="XP_055685765.1">
    <property type="nucleotide sequence ID" value="XM_055829790.1"/>
</dbReference>
<evidence type="ECO:0000256" key="8">
    <source>
        <dbReference type="ARBA" id="ARBA00047559"/>
    </source>
</evidence>
<proteinExistence type="inferred from homology"/>
<dbReference type="GO" id="GO:0006950">
    <property type="term" value="P:response to stress"/>
    <property type="evidence" value="ECO:0007669"/>
    <property type="project" value="UniProtKB-ARBA"/>
</dbReference>
<dbReference type="PROSITE" id="PS50011">
    <property type="entry name" value="PROTEIN_KINASE_DOM"/>
    <property type="match status" value="1"/>
</dbReference>
<feature type="compositionally biased region" description="Polar residues" evidence="13">
    <location>
        <begin position="614"/>
        <end position="650"/>
    </location>
</feature>
<dbReference type="CTD" id="40143"/>
<dbReference type="GO" id="GO:0005524">
    <property type="term" value="F:ATP binding"/>
    <property type="evidence" value="ECO:0007669"/>
    <property type="project" value="UniProtKB-KW"/>
</dbReference>
<feature type="compositionally biased region" description="Basic residues" evidence="13">
    <location>
        <begin position="533"/>
        <end position="543"/>
    </location>
</feature>
<evidence type="ECO:0000256" key="12">
    <source>
        <dbReference type="ARBA" id="ARBA00080806"/>
    </source>
</evidence>
<dbReference type="InterPro" id="IPR000719">
    <property type="entry name" value="Prot_kinase_dom"/>
</dbReference>
<dbReference type="InterPro" id="IPR011009">
    <property type="entry name" value="Kinase-like_dom_sf"/>
</dbReference>
<feature type="region of interest" description="Disordered" evidence="13">
    <location>
        <begin position="523"/>
        <end position="650"/>
    </location>
</feature>
<evidence type="ECO:0000313" key="15">
    <source>
        <dbReference type="EMBL" id="MBC1174398.1"/>
    </source>
</evidence>
<dbReference type="Gene3D" id="3.30.200.20">
    <property type="entry name" value="Phosphorylase Kinase, domain 1"/>
    <property type="match status" value="1"/>
</dbReference>
<name>A0A7G3AR92_LUTLO</name>
<dbReference type="FunFam" id="1.10.510.10:FF:000087">
    <property type="entry name" value="Mitogen-activated protein kinase kinase kinase 12"/>
    <property type="match status" value="1"/>
</dbReference>
<dbReference type="VEuPathDB" id="VectorBase:LLONM1_001574"/>
<comment type="similarity">
    <text evidence="1">Belongs to the protein kinase superfamily. STE Ser/Thr protein kinase family. MAP kinase kinase kinase subfamily.</text>
</comment>
<feature type="compositionally biased region" description="Low complexity" evidence="13">
    <location>
        <begin position="853"/>
        <end position="864"/>
    </location>
</feature>
<evidence type="ECO:0000256" key="10">
    <source>
        <dbReference type="ARBA" id="ARBA00074193"/>
    </source>
</evidence>
<dbReference type="InterPro" id="IPR008271">
    <property type="entry name" value="Ser/Thr_kinase_AS"/>
</dbReference>
<keyword evidence="7" id="KW-0067">ATP-binding</keyword>
<evidence type="ECO:0000259" key="14">
    <source>
        <dbReference type="PROSITE" id="PS50011"/>
    </source>
</evidence>
<comment type="catalytic activity">
    <reaction evidence="8">
        <text>L-threonyl-[protein] + ATP = O-phospho-L-threonyl-[protein] + ADP + H(+)</text>
        <dbReference type="Rhea" id="RHEA:46608"/>
        <dbReference type="Rhea" id="RHEA-COMP:11060"/>
        <dbReference type="Rhea" id="RHEA-COMP:11605"/>
        <dbReference type="ChEBI" id="CHEBI:15378"/>
        <dbReference type="ChEBI" id="CHEBI:30013"/>
        <dbReference type="ChEBI" id="CHEBI:30616"/>
        <dbReference type="ChEBI" id="CHEBI:61977"/>
        <dbReference type="ChEBI" id="CHEBI:456216"/>
        <dbReference type="EC" id="2.7.11.25"/>
    </reaction>
</comment>
<dbReference type="PANTHER" id="PTHR44329:SF304">
    <property type="entry name" value="MITOGEN-ACTIVATED PROTEIN KINASE KINASE KINASE 13-LIKE ISOFORM X1"/>
    <property type="match status" value="1"/>
</dbReference>
<reference evidence="15" key="1">
    <citation type="journal article" date="2020" name="BMC">
        <title>Leishmania infection induces a limited differential gene expression in the sand fly midgut.</title>
        <authorList>
            <person name="Coutinho-Abreu I.V."/>
            <person name="Serafim T.D."/>
            <person name="Meneses C."/>
            <person name="Kamhawi S."/>
            <person name="Oliveira F."/>
            <person name="Valenzuela J.G."/>
        </authorList>
    </citation>
    <scope>NUCLEOTIDE SEQUENCE</scope>
    <source>
        <strain evidence="15">Jacobina</strain>
        <tissue evidence="15">Midgut</tissue>
    </source>
</reference>
<dbReference type="EC" id="2.7.11.25" evidence="2"/>
<evidence type="ECO:0000256" key="1">
    <source>
        <dbReference type="ARBA" id="ARBA00006529"/>
    </source>
</evidence>
<dbReference type="Gene3D" id="1.10.510.10">
    <property type="entry name" value="Transferase(Phosphotransferase) domain 1"/>
    <property type="match status" value="1"/>
</dbReference>
<dbReference type="SUPFAM" id="SSF56112">
    <property type="entry name" value="Protein kinase-like (PK-like)"/>
    <property type="match status" value="1"/>
</dbReference>
<evidence type="ECO:0000256" key="5">
    <source>
        <dbReference type="ARBA" id="ARBA00022741"/>
    </source>
</evidence>
<protein>
    <recommendedName>
        <fullName evidence="10">Mitogen-activated protein kinase kinase kinase dlk-1</fullName>
        <ecNumber evidence="2">2.7.11.25</ecNumber>
    </recommendedName>
    <alternativeName>
        <fullName evidence="12">DAP kinase-like kinase</fullName>
    </alternativeName>
    <alternativeName>
        <fullName evidence="11">Death-associated protein kinase-like kinase</fullName>
    </alternativeName>
</protein>
<evidence type="ECO:0000256" key="3">
    <source>
        <dbReference type="ARBA" id="ARBA00022527"/>
    </source>
</evidence>
<accession>A0A7G3AR92</accession>
<evidence type="ECO:0000256" key="6">
    <source>
        <dbReference type="ARBA" id="ARBA00022777"/>
    </source>
</evidence>
<feature type="region of interest" description="Disordered" evidence="13">
    <location>
        <begin position="805"/>
        <end position="884"/>
    </location>
</feature>